<reference evidence="1" key="1">
    <citation type="submission" date="2014-09" db="EMBL/GenBank/DDBJ databases">
        <authorList>
            <person name="Magalhaes I.L.F."/>
            <person name="Oliveira U."/>
            <person name="Santos F.R."/>
            <person name="Vidigal T.H.D.A."/>
            <person name="Brescovit A.D."/>
            <person name="Santos A.J."/>
        </authorList>
    </citation>
    <scope>NUCLEOTIDE SEQUENCE</scope>
    <source>
        <tissue evidence="1">Shoot tissue taken approximately 20 cm above the soil surface</tissue>
    </source>
</reference>
<evidence type="ECO:0000313" key="1">
    <source>
        <dbReference type="EMBL" id="JAD91305.1"/>
    </source>
</evidence>
<proteinExistence type="predicted"/>
<dbReference type="EMBL" id="GBRH01206590">
    <property type="protein sequence ID" value="JAD91305.1"/>
    <property type="molecule type" value="Transcribed_RNA"/>
</dbReference>
<accession>A0A0A9E054</accession>
<organism evidence="1">
    <name type="scientific">Arundo donax</name>
    <name type="common">Giant reed</name>
    <name type="synonym">Donax arundinaceus</name>
    <dbReference type="NCBI Taxonomy" id="35708"/>
    <lineage>
        <taxon>Eukaryota</taxon>
        <taxon>Viridiplantae</taxon>
        <taxon>Streptophyta</taxon>
        <taxon>Embryophyta</taxon>
        <taxon>Tracheophyta</taxon>
        <taxon>Spermatophyta</taxon>
        <taxon>Magnoliopsida</taxon>
        <taxon>Liliopsida</taxon>
        <taxon>Poales</taxon>
        <taxon>Poaceae</taxon>
        <taxon>PACMAD clade</taxon>
        <taxon>Arundinoideae</taxon>
        <taxon>Arundineae</taxon>
        <taxon>Arundo</taxon>
    </lineage>
</organism>
<sequence>MLVKRNKVWTPRLTSQMVHQKLEKRMQLKMALKTTHSLPLFMLAIFLMRPTAMMCTYFSIHLVLAQLRRSV</sequence>
<dbReference type="AlphaFoldDB" id="A0A0A9E054"/>
<name>A0A0A9E054_ARUDO</name>
<protein>
    <submittedName>
        <fullName evidence="1">Uncharacterized protein</fullName>
    </submittedName>
</protein>
<reference evidence="1" key="2">
    <citation type="journal article" date="2015" name="Data Brief">
        <title>Shoot transcriptome of the giant reed, Arundo donax.</title>
        <authorList>
            <person name="Barrero R.A."/>
            <person name="Guerrero F.D."/>
            <person name="Moolhuijzen P."/>
            <person name="Goolsby J.A."/>
            <person name="Tidwell J."/>
            <person name="Bellgard S.E."/>
            <person name="Bellgard M.I."/>
        </authorList>
    </citation>
    <scope>NUCLEOTIDE SEQUENCE</scope>
    <source>
        <tissue evidence="1">Shoot tissue taken approximately 20 cm above the soil surface</tissue>
    </source>
</reference>